<evidence type="ECO:0000313" key="7">
    <source>
        <dbReference type="Proteomes" id="UP000288805"/>
    </source>
</evidence>
<accession>A0A438HEU2</accession>
<evidence type="ECO:0000259" key="5">
    <source>
        <dbReference type="PROSITE" id="PS50966"/>
    </source>
</evidence>
<name>A0A438HEU2_VITVI</name>
<feature type="domain" description="SWIM-type" evidence="5">
    <location>
        <begin position="369"/>
        <end position="405"/>
    </location>
</feature>
<dbReference type="PANTHER" id="PTHR47718:SF6">
    <property type="entry name" value="PROTEIN FAR1-RELATED SEQUENCE"/>
    <property type="match status" value="1"/>
</dbReference>
<dbReference type="EMBL" id="QGNW01000233">
    <property type="protein sequence ID" value="RVW82985.1"/>
    <property type="molecule type" value="Genomic_DNA"/>
</dbReference>
<evidence type="ECO:0000313" key="6">
    <source>
        <dbReference type="EMBL" id="RVW82985.1"/>
    </source>
</evidence>
<dbReference type="PANTHER" id="PTHR47718">
    <property type="entry name" value="OS01G0519700 PROTEIN"/>
    <property type="match status" value="1"/>
</dbReference>
<dbReference type="SMART" id="SM00575">
    <property type="entry name" value="ZnF_PMZ"/>
    <property type="match status" value="1"/>
</dbReference>
<organism evidence="6 7">
    <name type="scientific">Vitis vinifera</name>
    <name type="common">Grape</name>
    <dbReference type="NCBI Taxonomy" id="29760"/>
    <lineage>
        <taxon>Eukaryota</taxon>
        <taxon>Viridiplantae</taxon>
        <taxon>Streptophyta</taxon>
        <taxon>Embryophyta</taxon>
        <taxon>Tracheophyta</taxon>
        <taxon>Spermatophyta</taxon>
        <taxon>Magnoliopsida</taxon>
        <taxon>eudicotyledons</taxon>
        <taxon>Gunneridae</taxon>
        <taxon>Pentapetalae</taxon>
        <taxon>rosids</taxon>
        <taxon>Vitales</taxon>
        <taxon>Vitaceae</taxon>
        <taxon>Viteae</taxon>
        <taxon>Vitis</taxon>
    </lineage>
</organism>
<dbReference type="Pfam" id="PF10551">
    <property type="entry name" value="MULE"/>
    <property type="match status" value="1"/>
</dbReference>
<evidence type="ECO:0000256" key="2">
    <source>
        <dbReference type="ARBA" id="ARBA00022771"/>
    </source>
</evidence>
<dbReference type="AlphaFoldDB" id="A0A438HEU2"/>
<protein>
    <submittedName>
        <fullName evidence="6">Protein FAR1-related sequence 5</fullName>
    </submittedName>
</protein>
<dbReference type="InterPro" id="IPR007527">
    <property type="entry name" value="Znf_SWIM"/>
</dbReference>
<sequence>MNKWIVKEFMVDHNHPLVEQKNTQFLRSHRFIKNADKAQLNAMRGVGMGTNQIMDYMVQQSGGYNNVGFTKKDLYNHADADRRVHIRDGDAEGALVYLCGKSEMDPSFYYKYNVDEDNRLANLFWADSTNESVSTYTWVLETFLDAMNNKKPLYVITDGDKAMHKSIKRIFPNSCHRLCTWHIQRNAFTNVHVKDFTNHFSKFMFMEGTVEEFECAWNDMLEMFNLHGHKWVTDIYAKHSRWAEAYLRGHFFAGMKSTQRCESMNAYLNRFLKTRLKLFEFVKHFDRALSCICHNEAKTEFETHHSSAVLTTKLYALEKYAGTIFTRQSFLKFRDGMRNAELFFPVSTENHGGYHVHTLTKFRSLDKIWKVCYGNSDWSMKCTCMMFELVGFPCPHMIVVMKIEHLEEILKSCIMKRWSKLAKEMVQVIMTMKVKVMRLTSYDMVHSALCAHRCLILLLNRKKLLKRLDVQYKDSLVKWKNFVKIQRKKVNGKI</sequence>
<dbReference type="PROSITE" id="PS50966">
    <property type="entry name" value="ZF_SWIM"/>
    <property type="match status" value="1"/>
</dbReference>
<dbReference type="Proteomes" id="UP000288805">
    <property type="component" value="Unassembled WGS sequence"/>
</dbReference>
<keyword evidence="2 4" id="KW-0863">Zinc-finger</keyword>
<dbReference type="GO" id="GO:0008270">
    <property type="term" value="F:zinc ion binding"/>
    <property type="evidence" value="ECO:0007669"/>
    <property type="project" value="UniProtKB-KW"/>
</dbReference>
<comment type="caution">
    <text evidence="6">The sequence shown here is derived from an EMBL/GenBank/DDBJ whole genome shotgun (WGS) entry which is preliminary data.</text>
</comment>
<keyword evidence="3" id="KW-0862">Zinc</keyword>
<dbReference type="InterPro" id="IPR006564">
    <property type="entry name" value="Znf_PMZ"/>
</dbReference>
<evidence type="ECO:0000256" key="1">
    <source>
        <dbReference type="ARBA" id="ARBA00022723"/>
    </source>
</evidence>
<evidence type="ECO:0000256" key="4">
    <source>
        <dbReference type="PROSITE-ProRule" id="PRU00325"/>
    </source>
</evidence>
<keyword evidence="1" id="KW-0479">Metal-binding</keyword>
<evidence type="ECO:0000256" key="3">
    <source>
        <dbReference type="ARBA" id="ARBA00022833"/>
    </source>
</evidence>
<dbReference type="InterPro" id="IPR018289">
    <property type="entry name" value="MULE_transposase_dom"/>
</dbReference>
<proteinExistence type="predicted"/>
<gene>
    <name evidence="6" type="primary">FRS5_63</name>
    <name evidence="6" type="ORF">CK203_042523</name>
</gene>
<reference evidence="6 7" key="1">
    <citation type="journal article" date="2018" name="PLoS Genet.">
        <title>Population sequencing reveals clonal diversity and ancestral inbreeding in the grapevine cultivar Chardonnay.</title>
        <authorList>
            <person name="Roach M.J."/>
            <person name="Johnson D.L."/>
            <person name="Bohlmann J."/>
            <person name="van Vuuren H.J."/>
            <person name="Jones S.J."/>
            <person name="Pretorius I.S."/>
            <person name="Schmidt S.A."/>
            <person name="Borneman A.R."/>
        </authorList>
    </citation>
    <scope>NUCLEOTIDE SEQUENCE [LARGE SCALE GENOMIC DNA]</scope>
    <source>
        <strain evidence="7">cv. Chardonnay</strain>
        <tissue evidence="6">Leaf</tissue>
    </source>
</reference>